<dbReference type="SUPFAM" id="SSF57997">
    <property type="entry name" value="Tropomyosin"/>
    <property type="match status" value="1"/>
</dbReference>
<evidence type="ECO:0000313" key="6">
    <source>
        <dbReference type="EMBL" id="CAI9565931.1"/>
    </source>
</evidence>
<name>A0ABN9D0E9_9NEOB</name>
<feature type="non-terminal residue" evidence="6">
    <location>
        <position position="1"/>
    </location>
</feature>
<evidence type="ECO:0000256" key="4">
    <source>
        <dbReference type="SAM" id="Coils"/>
    </source>
</evidence>
<dbReference type="Proteomes" id="UP001162483">
    <property type="component" value="Unassembled WGS sequence"/>
</dbReference>
<dbReference type="PANTHER" id="PTHR18875:SF8">
    <property type="entry name" value="COILED-COIL DOMAIN-CONTAINING PROTEIN 18"/>
    <property type="match status" value="1"/>
</dbReference>
<keyword evidence="7" id="KW-1185">Reference proteome</keyword>
<feature type="non-terminal residue" evidence="6">
    <location>
        <position position="319"/>
    </location>
</feature>
<reference evidence="6" key="1">
    <citation type="submission" date="2023-05" db="EMBL/GenBank/DDBJ databases">
        <authorList>
            <person name="Stuckert A."/>
        </authorList>
    </citation>
    <scope>NUCLEOTIDE SEQUENCE</scope>
</reference>
<keyword evidence="2" id="KW-0963">Cytoplasm</keyword>
<comment type="subcellular location">
    <subcellularLocation>
        <location evidence="1">Cytoplasm</location>
    </subcellularLocation>
</comment>
<accession>A0ABN9D0E9</accession>
<feature type="region of interest" description="Disordered" evidence="5">
    <location>
        <begin position="69"/>
        <end position="100"/>
    </location>
</feature>
<sequence length="319" mass="36738">SQCEDQGLNDGSVKTVKIHQVQTENLWSRDGHLSSEHYLHRAPLGLTLEDLQQPSHCQPRDFVSKQKNAMALSERDSLRSAQNKAGSLRGSEQNRNLSERVDSLQEQNASLVSQNHSLVNKIKSMQLELTKSKSKVRFYESALGKPTSRIPELEKHIVGLEAESEAQEKALRIAEEKLVESHHKMAEKEQVLRNFREELKIMKKELDECCIQCKRTEKQRNKALFNAEELTKAFQQYKKNVAEKIEKIQKEEKQRSQALQDCERERTESWEKCKKLESELEDARKHLRSLLSEKTDEGEKEKCAAASNTELISLLTQCN</sequence>
<dbReference type="PANTHER" id="PTHR18875">
    <property type="entry name" value="SARCOMA ANTIGEN NY-SAR-24/CYTOSKELETAL PROTEIN SOJO"/>
    <property type="match status" value="1"/>
</dbReference>
<protein>
    <submittedName>
        <fullName evidence="6">Uncharacterized protein</fullName>
    </submittedName>
</protein>
<gene>
    <name evidence="6" type="ORF">SPARVUS_LOCUS6239525</name>
</gene>
<evidence type="ECO:0000313" key="7">
    <source>
        <dbReference type="Proteomes" id="UP001162483"/>
    </source>
</evidence>
<evidence type="ECO:0000256" key="5">
    <source>
        <dbReference type="SAM" id="MobiDB-lite"/>
    </source>
</evidence>
<proteinExistence type="predicted"/>
<feature type="compositionally biased region" description="Polar residues" evidence="5">
    <location>
        <begin position="79"/>
        <end position="96"/>
    </location>
</feature>
<feature type="coiled-coil region" evidence="4">
    <location>
        <begin position="150"/>
        <end position="293"/>
    </location>
</feature>
<organism evidence="6 7">
    <name type="scientific">Staurois parvus</name>
    <dbReference type="NCBI Taxonomy" id="386267"/>
    <lineage>
        <taxon>Eukaryota</taxon>
        <taxon>Metazoa</taxon>
        <taxon>Chordata</taxon>
        <taxon>Craniata</taxon>
        <taxon>Vertebrata</taxon>
        <taxon>Euteleostomi</taxon>
        <taxon>Amphibia</taxon>
        <taxon>Batrachia</taxon>
        <taxon>Anura</taxon>
        <taxon>Neobatrachia</taxon>
        <taxon>Ranoidea</taxon>
        <taxon>Ranidae</taxon>
        <taxon>Staurois</taxon>
    </lineage>
</organism>
<keyword evidence="3 4" id="KW-0175">Coiled coil</keyword>
<evidence type="ECO:0000256" key="3">
    <source>
        <dbReference type="ARBA" id="ARBA00023054"/>
    </source>
</evidence>
<evidence type="ECO:0000256" key="2">
    <source>
        <dbReference type="ARBA" id="ARBA00022490"/>
    </source>
</evidence>
<dbReference type="EMBL" id="CATNWA010013893">
    <property type="protein sequence ID" value="CAI9565931.1"/>
    <property type="molecule type" value="Genomic_DNA"/>
</dbReference>
<evidence type="ECO:0000256" key="1">
    <source>
        <dbReference type="ARBA" id="ARBA00004496"/>
    </source>
</evidence>
<comment type="caution">
    <text evidence="6">The sequence shown here is derived from an EMBL/GenBank/DDBJ whole genome shotgun (WGS) entry which is preliminary data.</text>
</comment>